<name>A0AAI9ZUI4_9PEZI</name>
<gene>
    <name evidence="2" type="ORF">BDP81DRAFT_425019</name>
</gene>
<sequence length="267" mass="30785">MPHIQTGVLYSLLIASYFYVTVRFVARAVEYYRIMTIIPSSEGYDDDDGGSCSRCSYCRGYKDETTPEQKYRTSFGLRSGTVVRGWPSHGGIFFLNDCLGVDLEFLRLDRFEPTLRSEDQAEEDAHCQRMRMLGAVCFESEYPHELEDYSNFGDYPITSRRSDHVIAGYPATGGVWVLRTFEEDGLKMGLGRIKNASDMEERCRVIQRLGGVFYEDPFEPPELDLRHEFPDPKRKGTVIHHMIPQTVLEELKLEIRQKSQEVKADYD</sequence>
<organism evidence="2 3">
    <name type="scientific">Colletotrichum phormii</name>
    <dbReference type="NCBI Taxonomy" id="359342"/>
    <lineage>
        <taxon>Eukaryota</taxon>
        <taxon>Fungi</taxon>
        <taxon>Dikarya</taxon>
        <taxon>Ascomycota</taxon>
        <taxon>Pezizomycotina</taxon>
        <taxon>Sordariomycetes</taxon>
        <taxon>Hypocreomycetidae</taxon>
        <taxon>Glomerellales</taxon>
        <taxon>Glomerellaceae</taxon>
        <taxon>Colletotrichum</taxon>
        <taxon>Colletotrichum acutatum species complex</taxon>
    </lineage>
</organism>
<evidence type="ECO:0000313" key="3">
    <source>
        <dbReference type="Proteomes" id="UP001243989"/>
    </source>
</evidence>
<keyword evidence="3" id="KW-1185">Reference proteome</keyword>
<dbReference type="Proteomes" id="UP001243989">
    <property type="component" value="Unassembled WGS sequence"/>
</dbReference>
<dbReference type="AlphaFoldDB" id="A0AAI9ZUI4"/>
<dbReference type="RefSeq" id="XP_060447064.1">
    <property type="nucleotide sequence ID" value="XM_060590180.1"/>
</dbReference>
<feature type="transmembrane region" description="Helical" evidence="1">
    <location>
        <begin position="6"/>
        <end position="26"/>
    </location>
</feature>
<keyword evidence="1" id="KW-1133">Transmembrane helix</keyword>
<evidence type="ECO:0000256" key="1">
    <source>
        <dbReference type="SAM" id="Phobius"/>
    </source>
</evidence>
<reference evidence="2" key="1">
    <citation type="submission" date="2021-06" db="EMBL/GenBank/DDBJ databases">
        <title>Comparative genomics, transcriptomics and evolutionary studies reveal genomic signatures of adaptation to plant cell wall in hemibiotrophic fungi.</title>
        <authorList>
            <consortium name="DOE Joint Genome Institute"/>
            <person name="Baroncelli R."/>
            <person name="Diaz J.F."/>
            <person name="Benocci T."/>
            <person name="Peng M."/>
            <person name="Battaglia E."/>
            <person name="Haridas S."/>
            <person name="Andreopoulos W."/>
            <person name="Labutti K."/>
            <person name="Pangilinan J."/>
            <person name="Floch G.L."/>
            <person name="Makela M.R."/>
            <person name="Henrissat B."/>
            <person name="Grigoriev I.V."/>
            <person name="Crouch J.A."/>
            <person name="De Vries R.P."/>
            <person name="Sukno S.A."/>
            <person name="Thon M.R."/>
        </authorList>
    </citation>
    <scope>NUCLEOTIDE SEQUENCE</scope>
    <source>
        <strain evidence="2">CBS 102054</strain>
    </source>
</reference>
<dbReference type="EMBL" id="JAHMHQ010000007">
    <property type="protein sequence ID" value="KAK1638457.1"/>
    <property type="molecule type" value="Genomic_DNA"/>
</dbReference>
<comment type="caution">
    <text evidence="2">The sequence shown here is derived from an EMBL/GenBank/DDBJ whole genome shotgun (WGS) entry which is preliminary data.</text>
</comment>
<evidence type="ECO:0000313" key="2">
    <source>
        <dbReference type="EMBL" id="KAK1638457.1"/>
    </source>
</evidence>
<keyword evidence="1" id="KW-0472">Membrane</keyword>
<protein>
    <submittedName>
        <fullName evidence="2">Uncharacterized protein</fullName>
    </submittedName>
</protein>
<proteinExistence type="predicted"/>
<keyword evidence="1" id="KW-0812">Transmembrane</keyword>
<dbReference type="GeneID" id="85475042"/>
<accession>A0AAI9ZUI4</accession>